<organism evidence="12 13">
    <name type="scientific">Hujiaoplasma nucleasis</name>
    <dbReference type="NCBI Taxonomy" id="2725268"/>
    <lineage>
        <taxon>Bacteria</taxon>
        <taxon>Bacillati</taxon>
        <taxon>Mycoplasmatota</taxon>
        <taxon>Mollicutes</taxon>
        <taxon>Candidatus Izemoplasmatales</taxon>
        <taxon>Hujiaoplasmataceae</taxon>
        <taxon>Hujiaoplasma</taxon>
    </lineage>
</organism>
<dbReference type="GO" id="GO:0006260">
    <property type="term" value="P:DNA replication"/>
    <property type="evidence" value="ECO:0007669"/>
    <property type="project" value="UniProtKB-UniRule"/>
</dbReference>
<dbReference type="RefSeq" id="WP_312031364.1">
    <property type="nucleotide sequence ID" value="NZ_CP051151.1"/>
</dbReference>
<dbReference type="PROSITE" id="PS00618">
    <property type="entry name" value="RECF_2"/>
    <property type="match status" value="1"/>
</dbReference>
<dbReference type="GO" id="GO:0009432">
    <property type="term" value="P:SOS response"/>
    <property type="evidence" value="ECO:0007669"/>
    <property type="project" value="UniProtKB-UniRule"/>
</dbReference>
<evidence type="ECO:0000256" key="5">
    <source>
        <dbReference type="ARBA" id="ARBA00022705"/>
    </source>
</evidence>
<evidence type="ECO:0000313" key="13">
    <source>
        <dbReference type="Proteomes" id="UP000512167"/>
    </source>
</evidence>
<dbReference type="GO" id="GO:0005524">
    <property type="term" value="F:ATP binding"/>
    <property type="evidence" value="ECO:0007669"/>
    <property type="project" value="UniProtKB-UniRule"/>
</dbReference>
<dbReference type="Pfam" id="PF02463">
    <property type="entry name" value="SMC_N"/>
    <property type="match status" value="1"/>
</dbReference>
<evidence type="ECO:0000256" key="6">
    <source>
        <dbReference type="ARBA" id="ARBA00022741"/>
    </source>
</evidence>
<dbReference type="InterPro" id="IPR042174">
    <property type="entry name" value="RecF_2"/>
</dbReference>
<feature type="binding site" evidence="9">
    <location>
        <begin position="30"/>
        <end position="37"/>
    </location>
    <ligand>
        <name>ATP</name>
        <dbReference type="ChEBI" id="CHEBI:30616"/>
    </ligand>
</feature>
<dbReference type="HAMAP" id="MF_00365">
    <property type="entry name" value="RecF"/>
    <property type="match status" value="1"/>
</dbReference>
<reference evidence="12 13" key="1">
    <citation type="submission" date="2020-04" db="EMBL/GenBank/DDBJ databases">
        <authorList>
            <person name="Zheng R.K."/>
            <person name="Sun C.M."/>
        </authorList>
    </citation>
    <scope>NUCLEOTIDE SEQUENCE [LARGE SCALE GENOMIC DNA]</scope>
    <source>
        <strain evidence="13">zrk29</strain>
    </source>
</reference>
<keyword evidence="6 9" id="KW-0547">Nucleotide-binding</keyword>
<evidence type="ECO:0000259" key="11">
    <source>
        <dbReference type="Pfam" id="PF02463"/>
    </source>
</evidence>
<gene>
    <name evidence="9 12" type="primary">recF</name>
    <name evidence="12" type="ORF">HF295_06530</name>
</gene>
<evidence type="ECO:0000256" key="2">
    <source>
        <dbReference type="ARBA" id="ARBA00008016"/>
    </source>
</evidence>
<keyword evidence="9 10" id="KW-0742">SOS response</keyword>
<keyword evidence="9 10" id="KW-0234">DNA repair</keyword>
<dbReference type="EMBL" id="CP051151">
    <property type="protein sequence ID" value="QLY40525.1"/>
    <property type="molecule type" value="Genomic_DNA"/>
</dbReference>
<dbReference type="PANTHER" id="PTHR32182:SF0">
    <property type="entry name" value="DNA REPLICATION AND REPAIR PROTEIN RECF"/>
    <property type="match status" value="1"/>
</dbReference>
<dbReference type="InterPro" id="IPR018078">
    <property type="entry name" value="DNA-binding_RecF_CS"/>
</dbReference>
<keyword evidence="13" id="KW-1185">Reference proteome</keyword>
<keyword evidence="5 9" id="KW-0235">DNA replication</keyword>
<dbReference type="Gene3D" id="3.40.50.300">
    <property type="entry name" value="P-loop containing nucleotide triphosphate hydrolases"/>
    <property type="match status" value="1"/>
</dbReference>
<sequence length="363" mass="42464">MKISHLSLYNYRGYHKQDIAFSEGVNLLIGPNGSGKTNLLEAIYFLSLAKSYKTEDANLIKFNEEFSRIHLSLLSEKGKEDLKVIISKNKKKINLNGHDILKLSDYIGHVNVVSFLPEDMNLIKGPPKDRRYFIDSIIGQMDKNYLLELSNYKNQLKQRNELIKQLSEDRKPDMTLLDIYTEQLAKSAEKIIQYRQVFIKDINLHLKDIHPYLSNSQHQFDFVYIPSISANIENTLKENYKKDLFYKTTTNGPHRDDYGFYINQSLSSDISSQGEQRIMILSLVLSVTEIIYEKKKESPILLLDDVFSELDETRQNKLINYLNQSHLQTIITTTSINHIQDKILKEANIFYVRNHYIRRHKHE</sequence>
<comment type="similarity">
    <text evidence="2 9 10">Belongs to the RecF family.</text>
</comment>
<evidence type="ECO:0000256" key="10">
    <source>
        <dbReference type="RuleBase" id="RU000578"/>
    </source>
</evidence>
<dbReference type="SUPFAM" id="SSF52540">
    <property type="entry name" value="P-loop containing nucleoside triphosphate hydrolases"/>
    <property type="match status" value="1"/>
</dbReference>
<evidence type="ECO:0000256" key="1">
    <source>
        <dbReference type="ARBA" id="ARBA00004496"/>
    </source>
</evidence>
<dbReference type="NCBIfam" id="TIGR00611">
    <property type="entry name" value="recf"/>
    <property type="match status" value="1"/>
</dbReference>
<dbReference type="GO" id="GO:0003697">
    <property type="term" value="F:single-stranded DNA binding"/>
    <property type="evidence" value="ECO:0007669"/>
    <property type="project" value="UniProtKB-UniRule"/>
</dbReference>
<dbReference type="KEGG" id="tbk:HF295_06530"/>
<keyword evidence="7 9" id="KW-0067">ATP-binding</keyword>
<evidence type="ECO:0000256" key="9">
    <source>
        <dbReference type="HAMAP-Rule" id="MF_00365"/>
    </source>
</evidence>
<dbReference type="GO" id="GO:0005737">
    <property type="term" value="C:cytoplasm"/>
    <property type="evidence" value="ECO:0007669"/>
    <property type="project" value="UniProtKB-SubCell"/>
</dbReference>
<dbReference type="InterPro" id="IPR027417">
    <property type="entry name" value="P-loop_NTPase"/>
</dbReference>
<evidence type="ECO:0000256" key="8">
    <source>
        <dbReference type="ARBA" id="ARBA00023125"/>
    </source>
</evidence>
<dbReference type="AlphaFoldDB" id="A0A7L6N6A1"/>
<protein>
    <recommendedName>
        <fullName evidence="3 9">DNA replication and repair protein RecF</fullName>
    </recommendedName>
</protein>
<feature type="domain" description="RecF/RecN/SMC N-terminal" evidence="11">
    <location>
        <begin position="3"/>
        <end position="341"/>
    </location>
</feature>
<evidence type="ECO:0000313" key="12">
    <source>
        <dbReference type="EMBL" id="QLY40525.1"/>
    </source>
</evidence>
<dbReference type="GO" id="GO:0006302">
    <property type="term" value="P:double-strand break repair"/>
    <property type="evidence" value="ECO:0007669"/>
    <property type="project" value="TreeGrafter"/>
</dbReference>
<comment type="subcellular location">
    <subcellularLocation>
        <location evidence="1 9 10">Cytoplasm</location>
    </subcellularLocation>
</comment>
<dbReference type="PANTHER" id="PTHR32182">
    <property type="entry name" value="DNA REPLICATION AND REPAIR PROTEIN RECF"/>
    <property type="match status" value="1"/>
</dbReference>
<dbReference type="GO" id="GO:0000731">
    <property type="term" value="P:DNA synthesis involved in DNA repair"/>
    <property type="evidence" value="ECO:0007669"/>
    <property type="project" value="TreeGrafter"/>
</dbReference>
<keyword evidence="8 9" id="KW-0238">DNA-binding</keyword>
<dbReference type="InterPro" id="IPR003395">
    <property type="entry name" value="RecF/RecN/SMC_N"/>
</dbReference>
<name>A0A7L6N6A1_9MOLU</name>
<evidence type="ECO:0000256" key="4">
    <source>
        <dbReference type="ARBA" id="ARBA00022490"/>
    </source>
</evidence>
<keyword evidence="4 9" id="KW-0963">Cytoplasm</keyword>
<dbReference type="Gene3D" id="1.20.1050.90">
    <property type="entry name" value="RecF/RecN/SMC, N-terminal domain"/>
    <property type="match status" value="1"/>
</dbReference>
<proteinExistence type="inferred from homology"/>
<dbReference type="InterPro" id="IPR001238">
    <property type="entry name" value="DNA-binding_RecF"/>
</dbReference>
<accession>A0A7L6N6A1</accession>
<keyword evidence="9 10" id="KW-0227">DNA damage</keyword>
<evidence type="ECO:0000256" key="7">
    <source>
        <dbReference type="ARBA" id="ARBA00022840"/>
    </source>
</evidence>
<evidence type="ECO:0000256" key="3">
    <source>
        <dbReference type="ARBA" id="ARBA00020170"/>
    </source>
</evidence>
<comment type="function">
    <text evidence="9 10">The RecF protein is involved in DNA metabolism; it is required for DNA replication and normal SOS inducibility. RecF binds preferentially to single-stranded, linear DNA. It also seems to bind ATP.</text>
</comment>
<dbReference type="PROSITE" id="PS00617">
    <property type="entry name" value="RECF_1"/>
    <property type="match status" value="1"/>
</dbReference>
<dbReference type="Proteomes" id="UP000512167">
    <property type="component" value="Chromosome"/>
</dbReference>